<evidence type="ECO:0000256" key="7">
    <source>
        <dbReference type="RuleBase" id="RU363032"/>
    </source>
</evidence>
<evidence type="ECO:0000256" key="2">
    <source>
        <dbReference type="ARBA" id="ARBA00022448"/>
    </source>
</evidence>
<dbReference type="InterPro" id="IPR000515">
    <property type="entry name" value="MetI-like"/>
</dbReference>
<sequence length="331" mass="36395">MLAFILRRIASAAGVMLTVAFLAFLIFRFVGDPVDMMLNEQATQEQRDALRERLGLNDSFLIQYGKFVARAAHGDFGISFRNQQDVSTLIGERFPATLELVLVATALSLIIGIPLGVITAIYRRSVLAETVQFASIVGVSLPSFALGIFLILLFSVKLGWLPAFGRGETVDIGFWSTGLLTSSGRRALILPSITLALFQITLVLRLVRAEMLETLRTDFIKFARARGLPNWIIYFRHGLRNCLMPVITITGMQIGNLIAFALITETVFQWPGMGMLFIQAVTFVDIPVMAAYLVIVSFIFVALNTVVDLLYGFVDPRLRAKGAMGASHAAA</sequence>
<comment type="similarity">
    <text evidence="7">Belongs to the binding-protein-dependent transport system permease family.</text>
</comment>
<dbReference type="RefSeq" id="WP_167674269.1">
    <property type="nucleotide sequence ID" value="NZ_JAATJS010000008.1"/>
</dbReference>
<dbReference type="InterPro" id="IPR035906">
    <property type="entry name" value="MetI-like_sf"/>
</dbReference>
<accession>A0ABX0VG85</accession>
<comment type="caution">
    <text evidence="9">The sequence shown here is derived from an EMBL/GenBank/DDBJ whole genome shotgun (WGS) entry which is preliminary data.</text>
</comment>
<evidence type="ECO:0000256" key="5">
    <source>
        <dbReference type="ARBA" id="ARBA00022989"/>
    </source>
</evidence>
<feature type="transmembrane region" description="Helical" evidence="7">
    <location>
        <begin position="133"/>
        <end position="156"/>
    </location>
</feature>
<keyword evidence="4 7" id="KW-0812">Transmembrane</keyword>
<feature type="transmembrane region" description="Helical" evidence="7">
    <location>
        <begin position="100"/>
        <end position="121"/>
    </location>
</feature>
<reference evidence="9 10" key="1">
    <citation type="submission" date="2020-03" db="EMBL/GenBank/DDBJ databases">
        <title>The genome sequence of Microvirga sp. c23x22.</title>
        <authorList>
            <person name="Zhang X."/>
        </authorList>
    </citation>
    <scope>NUCLEOTIDE SEQUENCE [LARGE SCALE GENOMIC DNA]</scope>
    <source>
        <strain evidence="10">c23x22</strain>
    </source>
</reference>
<gene>
    <name evidence="9" type="ORF">HB375_17135</name>
</gene>
<dbReference type="PANTHER" id="PTHR43163">
    <property type="entry name" value="DIPEPTIDE TRANSPORT SYSTEM PERMEASE PROTEIN DPPB-RELATED"/>
    <property type="match status" value="1"/>
</dbReference>
<organism evidence="9 10">
    <name type="scientific">Microvirga terricola</name>
    <dbReference type="NCBI Taxonomy" id="2719797"/>
    <lineage>
        <taxon>Bacteria</taxon>
        <taxon>Pseudomonadati</taxon>
        <taxon>Pseudomonadota</taxon>
        <taxon>Alphaproteobacteria</taxon>
        <taxon>Hyphomicrobiales</taxon>
        <taxon>Methylobacteriaceae</taxon>
        <taxon>Microvirga</taxon>
    </lineage>
</organism>
<evidence type="ECO:0000256" key="4">
    <source>
        <dbReference type="ARBA" id="ARBA00022692"/>
    </source>
</evidence>
<dbReference type="PROSITE" id="PS50928">
    <property type="entry name" value="ABC_TM1"/>
    <property type="match status" value="1"/>
</dbReference>
<dbReference type="Gene3D" id="1.10.3720.10">
    <property type="entry name" value="MetI-like"/>
    <property type="match status" value="1"/>
</dbReference>
<evidence type="ECO:0000256" key="6">
    <source>
        <dbReference type="ARBA" id="ARBA00023136"/>
    </source>
</evidence>
<keyword evidence="2 7" id="KW-0813">Transport</keyword>
<keyword evidence="6 7" id="KW-0472">Membrane</keyword>
<dbReference type="PANTHER" id="PTHR43163:SF2">
    <property type="entry name" value="ABC TRANSPORTER PERMEASE PROTEIN"/>
    <property type="match status" value="1"/>
</dbReference>
<evidence type="ECO:0000259" key="8">
    <source>
        <dbReference type="PROSITE" id="PS50928"/>
    </source>
</evidence>
<dbReference type="EMBL" id="JAATJS010000008">
    <property type="protein sequence ID" value="NIX78321.1"/>
    <property type="molecule type" value="Genomic_DNA"/>
</dbReference>
<dbReference type="Pfam" id="PF00528">
    <property type="entry name" value="BPD_transp_1"/>
    <property type="match status" value="1"/>
</dbReference>
<proteinExistence type="inferred from homology"/>
<dbReference type="SUPFAM" id="SSF161098">
    <property type="entry name" value="MetI-like"/>
    <property type="match status" value="1"/>
</dbReference>
<name>A0ABX0VG85_9HYPH</name>
<feature type="transmembrane region" description="Helical" evidence="7">
    <location>
        <begin position="246"/>
        <end position="270"/>
    </location>
</feature>
<keyword evidence="5 7" id="KW-1133">Transmembrane helix</keyword>
<feature type="transmembrane region" description="Helical" evidence="7">
    <location>
        <begin position="12"/>
        <end position="30"/>
    </location>
</feature>
<evidence type="ECO:0000313" key="10">
    <source>
        <dbReference type="Proteomes" id="UP000707352"/>
    </source>
</evidence>
<protein>
    <submittedName>
        <fullName evidence="9">ABC transporter permease</fullName>
    </submittedName>
</protein>
<dbReference type="Proteomes" id="UP000707352">
    <property type="component" value="Unassembled WGS sequence"/>
</dbReference>
<dbReference type="Pfam" id="PF19300">
    <property type="entry name" value="BPD_transp_1_N"/>
    <property type="match status" value="1"/>
</dbReference>
<evidence type="ECO:0000313" key="9">
    <source>
        <dbReference type="EMBL" id="NIX78321.1"/>
    </source>
</evidence>
<keyword evidence="10" id="KW-1185">Reference proteome</keyword>
<feature type="transmembrane region" description="Helical" evidence="7">
    <location>
        <begin position="290"/>
        <end position="314"/>
    </location>
</feature>
<keyword evidence="3" id="KW-1003">Cell membrane</keyword>
<dbReference type="InterPro" id="IPR045621">
    <property type="entry name" value="BPD_transp_1_N"/>
</dbReference>
<comment type="subcellular location">
    <subcellularLocation>
        <location evidence="1 7">Cell membrane</location>
        <topology evidence="1 7">Multi-pass membrane protein</topology>
    </subcellularLocation>
</comment>
<feature type="domain" description="ABC transmembrane type-1" evidence="8">
    <location>
        <begin position="94"/>
        <end position="311"/>
    </location>
</feature>
<evidence type="ECO:0000256" key="1">
    <source>
        <dbReference type="ARBA" id="ARBA00004651"/>
    </source>
</evidence>
<dbReference type="CDD" id="cd06261">
    <property type="entry name" value="TM_PBP2"/>
    <property type="match status" value="1"/>
</dbReference>
<feature type="transmembrane region" description="Helical" evidence="7">
    <location>
        <begin position="188"/>
        <end position="207"/>
    </location>
</feature>
<evidence type="ECO:0000256" key="3">
    <source>
        <dbReference type="ARBA" id="ARBA00022475"/>
    </source>
</evidence>